<accession>A0AA87ZDJ8</accession>
<reference evidence="2" key="1">
    <citation type="submission" date="2023-07" db="EMBL/GenBank/DDBJ databases">
        <title>draft genome sequence of fig (Ficus carica).</title>
        <authorList>
            <person name="Takahashi T."/>
            <person name="Nishimura K."/>
        </authorList>
    </citation>
    <scope>NUCLEOTIDE SEQUENCE</scope>
</reference>
<dbReference type="Gramene" id="FCD_00006134-RA">
    <property type="protein sequence ID" value="FCD_00006134-RA:cds"/>
    <property type="gene ID" value="FCD_00006134"/>
</dbReference>
<dbReference type="InterPro" id="IPR016972">
    <property type="entry name" value="UCP031279"/>
</dbReference>
<protein>
    <submittedName>
        <fullName evidence="2">Uncharacterized protein</fullName>
    </submittedName>
</protein>
<name>A0AA87ZDJ8_FICCA</name>
<feature type="region of interest" description="Disordered" evidence="1">
    <location>
        <begin position="100"/>
        <end position="126"/>
    </location>
</feature>
<dbReference type="AlphaFoldDB" id="A0AA87ZDJ8"/>
<feature type="compositionally biased region" description="Polar residues" evidence="1">
    <location>
        <begin position="103"/>
        <end position="115"/>
    </location>
</feature>
<keyword evidence="3" id="KW-1185">Reference proteome</keyword>
<evidence type="ECO:0000256" key="1">
    <source>
        <dbReference type="SAM" id="MobiDB-lite"/>
    </source>
</evidence>
<dbReference type="EMBL" id="BTGU01000004">
    <property type="protein sequence ID" value="GMN34293.1"/>
    <property type="molecule type" value="Genomic_DNA"/>
</dbReference>
<comment type="caution">
    <text evidence="2">The sequence shown here is derived from an EMBL/GenBank/DDBJ whole genome shotgun (WGS) entry which is preliminary data.</text>
</comment>
<evidence type="ECO:0000313" key="3">
    <source>
        <dbReference type="Proteomes" id="UP001187192"/>
    </source>
</evidence>
<sequence>MSKNKAGKESKVTKIMKAPIRALIKVRDLYVQSMTECSGHFDYGTVMAGCPAGQVSALPRSFSVGSSTRSSNGSGDYRELVKVASTKSLGDKIELDFIKKQQKNGGRTSPATASMNEIPRSRSVGIGRIDEDKPCEFEEDVKVRTDLYPRSRSYALPKRKMH</sequence>
<gene>
    <name evidence="2" type="ORF">TIFTF001_004610</name>
</gene>
<dbReference type="PANTHER" id="PTHR33526">
    <property type="entry name" value="OS07G0123800 PROTEIN"/>
    <property type="match status" value="1"/>
</dbReference>
<dbReference type="PANTHER" id="PTHR33526:SF4">
    <property type="entry name" value="OS07G0123800 PROTEIN"/>
    <property type="match status" value="1"/>
</dbReference>
<proteinExistence type="predicted"/>
<dbReference type="Proteomes" id="UP001187192">
    <property type="component" value="Unassembled WGS sequence"/>
</dbReference>
<organism evidence="2 3">
    <name type="scientific">Ficus carica</name>
    <name type="common">Common fig</name>
    <dbReference type="NCBI Taxonomy" id="3494"/>
    <lineage>
        <taxon>Eukaryota</taxon>
        <taxon>Viridiplantae</taxon>
        <taxon>Streptophyta</taxon>
        <taxon>Embryophyta</taxon>
        <taxon>Tracheophyta</taxon>
        <taxon>Spermatophyta</taxon>
        <taxon>Magnoliopsida</taxon>
        <taxon>eudicotyledons</taxon>
        <taxon>Gunneridae</taxon>
        <taxon>Pentapetalae</taxon>
        <taxon>rosids</taxon>
        <taxon>fabids</taxon>
        <taxon>Rosales</taxon>
        <taxon>Moraceae</taxon>
        <taxon>Ficeae</taxon>
        <taxon>Ficus</taxon>
    </lineage>
</organism>
<dbReference type="PIRSF" id="PIRSF031279">
    <property type="entry name" value="UCP031279"/>
    <property type="match status" value="1"/>
</dbReference>
<evidence type="ECO:0000313" key="2">
    <source>
        <dbReference type="EMBL" id="GMN34293.1"/>
    </source>
</evidence>